<evidence type="ECO:0000256" key="7">
    <source>
        <dbReference type="ARBA" id="ARBA00023085"/>
    </source>
</evidence>
<dbReference type="AlphaFoldDB" id="A0A371HBM2"/>
<protein>
    <recommendedName>
        <fullName evidence="4 10">Pectinesterase</fullName>
        <ecNumber evidence="4 10">3.1.1.11</ecNumber>
    </recommendedName>
</protein>
<dbReference type="STRING" id="157652.A0A371HBM2"/>
<feature type="active site" evidence="9">
    <location>
        <position position="247"/>
    </location>
</feature>
<reference evidence="12" key="1">
    <citation type="submission" date="2018-05" db="EMBL/GenBank/DDBJ databases">
        <title>Draft genome of Mucuna pruriens seed.</title>
        <authorList>
            <person name="Nnadi N.E."/>
            <person name="Vos R."/>
            <person name="Hasami M.H."/>
            <person name="Devisetty U.K."/>
            <person name="Aguiy J.C."/>
        </authorList>
    </citation>
    <scope>NUCLEOTIDE SEQUENCE [LARGE SCALE GENOMIC DNA]</scope>
    <source>
        <strain evidence="12">JCA_2017</strain>
    </source>
</reference>
<dbReference type="EC" id="3.1.1.11" evidence="4 10"/>
<keyword evidence="7 10" id="KW-0063">Aspartyl esterase</keyword>
<evidence type="ECO:0000256" key="5">
    <source>
        <dbReference type="ARBA" id="ARBA00022512"/>
    </source>
</evidence>
<dbReference type="PANTHER" id="PTHR31321:SF12">
    <property type="entry name" value="PECTINESTERASE 31"/>
    <property type="match status" value="1"/>
</dbReference>
<evidence type="ECO:0000256" key="2">
    <source>
        <dbReference type="ARBA" id="ARBA00005184"/>
    </source>
</evidence>
<dbReference type="GO" id="GO:0030599">
    <property type="term" value="F:pectinesterase activity"/>
    <property type="evidence" value="ECO:0007669"/>
    <property type="project" value="UniProtKB-UniRule"/>
</dbReference>
<evidence type="ECO:0000256" key="6">
    <source>
        <dbReference type="ARBA" id="ARBA00022801"/>
    </source>
</evidence>
<evidence type="ECO:0000259" key="11">
    <source>
        <dbReference type="Pfam" id="PF01095"/>
    </source>
</evidence>
<dbReference type="Proteomes" id="UP000257109">
    <property type="component" value="Unassembled WGS sequence"/>
</dbReference>
<evidence type="ECO:0000256" key="8">
    <source>
        <dbReference type="ARBA" id="ARBA00047928"/>
    </source>
</evidence>
<keyword evidence="6 10" id="KW-0378">Hydrolase</keyword>
<proteinExistence type="inferred from homology"/>
<dbReference type="GO" id="GO:0042545">
    <property type="term" value="P:cell wall modification"/>
    <property type="evidence" value="ECO:0007669"/>
    <property type="project" value="UniProtKB-UniRule"/>
</dbReference>
<evidence type="ECO:0000256" key="3">
    <source>
        <dbReference type="ARBA" id="ARBA00008891"/>
    </source>
</evidence>
<sequence>NYVDAFFTQGHTFSRLCWRLLLWLDLIQRHVSNILPKIEEDKNVTDGNSVNCVDTSPFLIAFVTSNTTQQHSISILILCSCEIMAACVFTVSQDGTADFKTVQEAIDAVPLGNTRRTLIRVGAGIYRQPVYVPKTKNFITLAALCPEDTVLTCNNTAAGIEHHQPERVIGTGTFGCGSTIVEGEDFIAENITFENSAPEGSGQAVALRVTADRCAFYNCRFLGWQDTLYLHHGKQYLKDCYIEGSVDFIFGNSTALLEHCHLHCKAAGFITAQGRKSSQETTGYVFLRCVITGNGGNSYAYLGRPWGPFGRVVFAYTYVDQCINHAGWDNWGNVENERSACFYEYRCYGPGCSPSNRATWCRELLDEEAEQFLAHPFIDPEPEKPWLSQRMGLRIPFSA</sequence>
<dbReference type="PANTHER" id="PTHR31321">
    <property type="entry name" value="ACYL-COA THIOESTER HYDROLASE YBHC-RELATED"/>
    <property type="match status" value="1"/>
</dbReference>
<dbReference type="Pfam" id="PF01095">
    <property type="entry name" value="Pectinesterase"/>
    <property type="match status" value="1"/>
</dbReference>
<dbReference type="InterPro" id="IPR033131">
    <property type="entry name" value="Pectinesterase_Asp_AS"/>
</dbReference>
<organism evidence="12 13">
    <name type="scientific">Mucuna pruriens</name>
    <name type="common">Velvet bean</name>
    <name type="synonym">Dolichos pruriens</name>
    <dbReference type="NCBI Taxonomy" id="157652"/>
    <lineage>
        <taxon>Eukaryota</taxon>
        <taxon>Viridiplantae</taxon>
        <taxon>Streptophyta</taxon>
        <taxon>Embryophyta</taxon>
        <taxon>Tracheophyta</taxon>
        <taxon>Spermatophyta</taxon>
        <taxon>Magnoliopsida</taxon>
        <taxon>eudicotyledons</taxon>
        <taxon>Gunneridae</taxon>
        <taxon>Pentapetalae</taxon>
        <taxon>rosids</taxon>
        <taxon>fabids</taxon>
        <taxon>Fabales</taxon>
        <taxon>Fabaceae</taxon>
        <taxon>Papilionoideae</taxon>
        <taxon>50 kb inversion clade</taxon>
        <taxon>NPAAA clade</taxon>
        <taxon>indigoferoid/millettioid clade</taxon>
        <taxon>Phaseoleae</taxon>
        <taxon>Mucuna</taxon>
    </lineage>
</organism>
<comment type="subcellular location">
    <subcellularLocation>
        <location evidence="1">Secreted</location>
        <location evidence="1">Cell wall</location>
    </subcellularLocation>
</comment>
<dbReference type="GO" id="GO:0045490">
    <property type="term" value="P:pectin catabolic process"/>
    <property type="evidence" value="ECO:0007669"/>
    <property type="project" value="UniProtKB-UniRule"/>
</dbReference>
<dbReference type="SUPFAM" id="SSF51126">
    <property type="entry name" value="Pectin lyase-like"/>
    <property type="match status" value="1"/>
</dbReference>
<gene>
    <name evidence="12" type="primary">PME31</name>
    <name evidence="12" type="ORF">CR513_16723</name>
</gene>
<dbReference type="InterPro" id="IPR011050">
    <property type="entry name" value="Pectin_lyase_fold/virulence"/>
</dbReference>
<name>A0A371HBM2_MUCPR</name>
<keyword evidence="13" id="KW-1185">Reference proteome</keyword>
<feature type="domain" description="Pectinesterase catalytic" evidence="11">
    <location>
        <begin position="90"/>
        <end position="379"/>
    </location>
</feature>
<feature type="non-terminal residue" evidence="12">
    <location>
        <position position="1"/>
    </location>
</feature>
<dbReference type="OrthoDB" id="2019149at2759"/>
<comment type="caution">
    <text evidence="12">The sequence shown here is derived from an EMBL/GenBank/DDBJ whole genome shotgun (WGS) entry which is preliminary data.</text>
</comment>
<evidence type="ECO:0000256" key="1">
    <source>
        <dbReference type="ARBA" id="ARBA00004191"/>
    </source>
</evidence>
<dbReference type="InterPro" id="IPR000070">
    <property type="entry name" value="Pectinesterase_cat"/>
</dbReference>
<dbReference type="PROSITE" id="PS00503">
    <property type="entry name" value="PECTINESTERASE_2"/>
    <property type="match status" value="1"/>
</dbReference>
<dbReference type="Gene3D" id="2.160.20.10">
    <property type="entry name" value="Single-stranded right-handed beta-helix, Pectin lyase-like"/>
    <property type="match status" value="1"/>
</dbReference>
<keyword evidence="5" id="KW-0134">Cell wall</keyword>
<evidence type="ECO:0000313" key="13">
    <source>
        <dbReference type="Proteomes" id="UP000257109"/>
    </source>
</evidence>
<accession>A0A371HBM2</accession>
<comment type="catalytic activity">
    <reaction evidence="8 10">
        <text>[(1-&gt;4)-alpha-D-galacturonosyl methyl ester](n) + n H2O = [(1-&gt;4)-alpha-D-galacturonosyl](n) + n methanol + n H(+)</text>
        <dbReference type="Rhea" id="RHEA:22380"/>
        <dbReference type="Rhea" id="RHEA-COMP:14570"/>
        <dbReference type="Rhea" id="RHEA-COMP:14573"/>
        <dbReference type="ChEBI" id="CHEBI:15377"/>
        <dbReference type="ChEBI" id="CHEBI:15378"/>
        <dbReference type="ChEBI" id="CHEBI:17790"/>
        <dbReference type="ChEBI" id="CHEBI:140522"/>
        <dbReference type="ChEBI" id="CHEBI:140523"/>
        <dbReference type="EC" id="3.1.1.11"/>
    </reaction>
</comment>
<dbReference type="EMBL" id="QJKJ01003064">
    <property type="protein sequence ID" value="RDY00137.1"/>
    <property type="molecule type" value="Genomic_DNA"/>
</dbReference>
<evidence type="ECO:0000256" key="9">
    <source>
        <dbReference type="PROSITE-ProRule" id="PRU10040"/>
    </source>
</evidence>
<dbReference type="UniPathway" id="UPA00545">
    <property type="reaction ID" value="UER00823"/>
</dbReference>
<keyword evidence="5" id="KW-0964">Secreted</keyword>
<evidence type="ECO:0000256" key="10">
    <source>
        <dbReference type="RuleBase" id="RU000589"/>
    </source>
</evidence>
<dbReference type="InterPro" id="IPR012334">
    <property type="entry name" value="Pectin_lyas_fold"/>
</dbReference>
<evidence type="ECO:0000256" key="4">
    <source>
        <dbReference type="ARBA" id="ARBA00013229"/>
    </source>
</evidence>
<dbReference type="FunFam" id="2.160.20.10:FF:000030">
    <property type="entry name" value="Pectinesterase"/>
    <property type="match status" value="1"/>
</dbReference>
<evidence type="ECO:0000313" key="12">
    <source>
        <dbReference type="EMBL" id="RDY00137.1"/>
    </source>
</evidence>
<comment type="pathway">
    <text evidence="2 10">Glycan metabolism; pectin degradation; 2-dehydro-3-deoxy-D-gluconate from pectin: step 1/5.</text>
</comment>
<comment type="similarity">
    <text evidence="3">Belongs to the pectinesterase family.</text>
</comment>